<evidence type="ECO:0000256" key="9">
    <source>
        <dbReference type="ARBA" id="ARBA00022833"/>
    </source>
</evidence>
<dbReference type="FunFam" id="2.170.270.10:FF:000078">
    <property type="entry name" value="SMYD family member 5"/>
    <property type="match status" value="1"/>
</dbReference>
<keyword evidence="8" id="KW-0863">Zinc-finger</keyword>
<keyword evidence="6" id="KW-0949">S-adenosyl-L-methionine</keyword>
<name>B4PQC6_DROYA</name>
<dbReference type="GO" id="GO:0032259">
    <property type="term" value="P:methylation"/>
    <property type="evidence" value="ECO:0007669"/>
    <property type="project" value="UniProtKB-KW"/>
</dbReference>
<evidence type="ECO:0000256" key="13">
    <source>
        <dbReference type="ARBA" id="ARBA00048081"/>
    </source>
</evidence>
<dbReference type="GO" id="GO:0045595">
    <property type="term" value="P:regulation of cell differentiation"/>
    <property type="evidence" value="ECO:0007669"/>
    <property type="project" value="UniProtKB-ARBA"/>
</dbReference>
<sequence length="393" mass="45026">MNNFEIRELPGKGRAMIALKNFTTDEVIFEEEPFVSRQFSWNVAYGYAACDHCMRPLETVLENVRRLASDPQVEVPLLQHDPTAQWVAQFTQCPRCKVRYCSEDCLMEAQKRYHRVACMGAFRSDDTHPINVLNETWKKMHYPPETGSIMLIVRLMALYQQSTKKAEFLEQLQSFQSLIVNREQKIYHKMLGENFEQQMEQLYLAFCNAFSGEEFSMFKTPDAFKTLMAILGTNSQGIATSVLSQWVVKVSDLPLSDSEKAQLDTVIDGLYAKVGEFAGEFLNNEGSGLYLLQSKINHSCVPNACSTFPYSNDIIVLKALAPIQQGDEICISYLDECMLERSRHSRHKVLRENYVFICQCPKCRAQASDPDETSDESEDDDEMDDYDDNDDMN</sequence>
<evidence type="ECO:0000256" key="2">
    <source>
        <dbReference type="ARBA" id="ARBA00012178"/>
    </source>
</evidence>
<dbReference type="OMA" id="LMAMYQQ"/>
<dbReference type="EMBL" id="CM000160">
    <property type="protein sequence ID" value="EDW96235.1"/>
    <property type="molecule type" value="Genomic_DNA"/>
</dbReference>
<comment type="catalytic activity">
    <reaction evidence="14">
        <text>L-lysyl-[protein] + 3 S-adenosyl-L-methionine = N(6),N(6),N(6)-trimethyl-L-lysyl-[protein] + 3 S-adenosyl-L-homocysteine + 3 H(+)</text>
        <dbReference type="Rhea" id="RHEA:54192"/>
        <dbReference type="Rhea" id="RHEA-COMP:9752"/>
        <dbReference type="Rhea" id="RHEA-COMP:13826"/>
        <dbReference type="ChEBI" id="CHEBI:15378"/>
        <dbReference type="ChEBI" id="CHEBI:29969"/>
        <dbReference type="ChEBI" id="CHEBI:57856"/>
        <dbReference type="ChEBI" id="CHEBI:59789"/>
        <dbReference type="ChEBI" id="CHEBI:61961"/>
    </reaction>
    <physiologicalReaction direction="left-to-right" evidence="14">
        <dbReference type="Rhea" id="RHEA:54193"/>
    </physiologicalReaction>
</comment>
<evidence type="ECO:0000256" key="1">
    <source>
        <dbReference type="ARBA" id="ARBA00004496"/>
    </source>
</evidence>
<evidence type="ECO:0000256" key="4">
    <source>
        <dbReference type="ARBA" id="ARBA00022603"/>
    </source>
</evidence>
<dbReference type="InterPro" id="IPR001214">
    <property type="entry name" value="SET_dom"/>
</dbReference>
<dbReference type="PANTHER" id="PTHR46402:SF2">
    <property type="entry name" value="HISTONE-LYSINE N-TRIMETHYLTRANSFERASE SMYD5"/>
    <property type="match status" value="1"/>
</dbReference>
<keyword evidence="7" id="KW-0479">Metal-binding</keyword>
<evidence type="ECO:0000256" key="12">
    <source>
        <dbReference type="ARBA" id="ARBA00047545"/>
    </source>
</evidence>
<dbReference type="InterPro" id="IPR046341">
    <property type="entry name" value="SET_dom_sf"/>
</dbReference>
<evidence type="ECO:0000256" key="14">
    <source>
        <dbReference type="ARBA" id="ARBA00049497"/>
    </source>
</evidence>
<dbReference type="EC" id="2.1.1.359" evidence="2"/>
<keyword evidence="4" id="KW-0489">Methyltransferase</keyword>
<dbReference type="SMART" id="SM00317">
    <property type="entry name" value="SET"/>
    <property type="match status" value="1"/>
</dbReference>
<dbReference type="GO" id="GO:0005737">
    <property type="term" value="C:cytoplasm"/>
    <property type="evidence" value="ECO:0007669"/>
    <property type="project" value="UniProtKB-SubCell"/>
</dbReference>
<comment type="catalytic activity">
    <reaction evidence="13">
        <text>L-lysyl(20)-[histone H4] + 3 S-adenosyl-L-methionine = N(6),N(6),N(6)-trimethyl-L-lysyl(20)-[histone H4] + 3 S-adenosyl-L-homocysteine + 3 H(+)</text>
        <dbReference type="Rhea" id="RHEA:64456"/>
        <dbReference type="Rhea" id="RHEA-COMP:15554"/>
        <dbReference type="Rhea" id="RHEA-COMP:15998"/>
        <dbReference type="ChEBI" id="CHEBI:15378"/>
        <dbReference type="ChEBI" id="CHEBI:29969"/>
        <dbReference type="ChEBI" id="CHEBI:57856"/>
        <dbReference type="ChEBI" id="CHEBI:59789"/>
        <dbReference type="ChEBI" id="CHEBI:61961"/>
        <dbReference type="EC" id="2.1.1.372"/>
    </reaction>
</comment>
<proteinExistence type="predicted"/>
<dbReference type="PANTHER" id="PTHR46402">
    <property type="entry name" value="SET AND MYND DOMAIN-CONTAINING PROTEIN 5"/>
    <property type="match status" value="1"/>
</dbReference>
<comment type="subcellular location">
    <subcellularLocation>
        <location evidence="1">Cytoplasm</location>
    </subcellularLocation>
</comment>
<evidence type="ECO:0000256" key="15">
    <source>
        <dbReference type="ARBA" id="ARBA00049768"/>
    </source>
</evidence>
<feature type="region of interest" description="Disordered" evidence="18">
    <location>
        <begin position="364"/>
        <end position="393"/>
    </location>
</feature>
<dbReference type="GO" id="GO:0045814">
    <property type="term" value="P:negative regulation of gene expression, epigenetic"/>
    <property type="evidence" value="ECO:0007669"/>
    <property type="project" value="TreeGrafter"/>
</dbReference>
<keyword evidence="21" id="KW-1185">Reference proteome</keyword>
<evidence type="ECO:0000256" key="16">
    <source>
        <dbReference type="ARBA" id="ARBA00049789"/>
    </source>
</evidence>
<evidence type="ECO:0000313" key="21">
    <source>
        <dbReference type="Proteomes" id="UP000002282"/>
    </source>
</evidence>
<evidence type="ECO:0000256" key="3">
    <source>
        <dbReference type="ARBA" id="ARBA00022490"/>
    </source>
</evidence>
<protein>
    <recommendedName>
        <fullName evidence="15">Protein-lysine N-trimethyltransferase SMYD5</fullName>
        <ecNumber evidence="2">2.1.1.359</ecNumber>
        <ecNumber evidence="10">2.1.1.372</ecNumber>
    </recommendedName>
    <alternativeName>
        <fullName evidence="11">SET and MYND domain-containing protein 5</fullName>
    </alternativeName>
    <alternativeName>
        <fullName evidence="16">[histone H3]-lysine20 N-trimethyltransferase SMYD5</fullName>
    </alternativeName>
    <alternativeName>
        <fullName evidence="17">[histone H4]-lysine36 N-trimethyltransferase SMYD5</fullName>
    </alternativeName>
</protein>
<evidence type="ECO:0000256" key="6">
    <source>
        <dbReference type="ARBA" id="ARBA00022691"/>
    </source>
</evidence>
<dbReference type="Gene3D" id="6.10.140.2220">
    <property type="match status" value="1"/>
</dbReference>
<evidence type="ECO:0000256" key="17">
    <source>
        <dbReference type="ARBA" id="ARBA00049806"/>
    </source>
</evidence>
<evidence type="ECO:0000313" key="20">
    <source>
        <dbReference type="EMBL" id="EDW96235.1"/>
    </source>
</evidence>
<dbReference type="AlphaFoldDB" id="B4PQC6"/>
<gene>
    <name evidence="20" type="primary">Dyak\GE25007</name>
    <name evidence="20" type="synonym">dyak_GLEANR_8652</name>
    <name evidence="20" type="synonym">GE25007</name>
    <name evidence="20" type="ORF">Dyak_GE25007</name>
</gene>
<dbReference type="EC" id="2.1.1.372" evidence="10"/>
<dbReference type="OrthoDB" id="438641at2759"/>
<dbReference type="HOGENOM" id="CLU_054216_0_0_1"/>
<evidence type="ECO:0000256" key="7">
    <source>
        <dbReference type="ARBA" id="ARBA00022723"/>
    </source>
</evidence>
<reference evidence="20 21" key="1">
    <citation type="journal article" date="2007" name="Nature">
        <title>Evolution of genes and genomes on the Drosophila phylogeny.</title>
        <authorList>
            <consortium name="Drosophila 12 Genomes Consortium"/>
            <person name="Clark A.G."/>
            <person name="Eisen M.B."/>
            <person name="Smith D.R."/>
            <person name="Bergman C.M."/>
            <person name="Oliver B."/>
            <person name="Markow T.A."/>
            <person name="Kaufman T.C."/>
            <person name="Kellis M."/>
            <person name="Gelbart W."/>
            <person name="Iyer V.N."/>
            <person name="Pollard D.A."/>
            <person name="Sackton T.B."/>
            <person name="Larracuente A.M."/>
            <person name="Singh N.D."/>
            <person name="Abad J.P."/>
            <person name="Abt D.N."/>
            <person name="Adryan B."/>
            <person name="Aguade M."/>
            <person name="Akashi H."/>
            <person name="Anderson W.W."/>
            <person name="Aquadro C.F."/>
            <person name="Ardell D.H."/>
            <person name="Arguello R."/>
            <person name="Artieri C.G."/>
            <person name="Barbash D.A."/>
            <person name="Barker D."/>
            <person name="Barsanti P."/>
            <person name="Batterham P."/>
            <person name="Batzoglou S."/>
            <person name="Begun D."/>
            <person name="Bhutkar A."/>
            <person name="Blanco E."/>
            <person name="Bosak S.A."/>
            <person name="Bradley R.K."/>
            <person name="Brand A.D."/>
            <person name="Brent M.R."/>
            <person name="Brooks A.N."/>
            <person name="Brown R.H."/>
            <person name="Butlin R.K."/>
            <person name="Caggese C."/>
            <person name="Calvi B.R."/>
            <person name="Bernardo de Carvalho A."/>
            <person name="Caspi A."/>
            <person name="Castrezana S."/>
            <person name="Celniker S.E."/>
            <person name="Chang J.L."/>
            <person name="Chapple C."/>
            <person name="Chatterji S."/>
            <person name="Chinwalla A."/>
            <person name="Civetta A."/>
            <person name="Clifton S.W."/>
            <person name="Comeron J.M."/>
            <person name="Costello J.C."/>
            <person name="Coyne J.A."/>
            <person name="Daub J."/>
            <person name="David R.G."/>
            <person name="Delcher A.L."/>
            <person name="Delehaunty K."/>
            <person name="Do C.B."/>
            <person name="Ebling H."/>
            <person name="Edwards K."/>
            <person name="Eickbush T."/>
            <person name="Evans J.D."/>
            <person name="Filipski A."/>
            <person name="Findeiss S."/>
            <person name="Freyhult E."/>
            <person name="Fulton L."/>
            <person name="Fulton R."/>
            <person name="Garcia A.C."/>
            <person name="Gardiner A."/>
            <person name="Garfield D.A."/>
            <person name="Garvin B.E."/>
            <person name="Gibson G."/>
            <person name="Gilbert D."/>
            <person name="Gnerre S."/>
            <person name="Godfrey J."/>
            <person name="Good R."/>
            <person name="Gotea V."/>
            <person name="Gravely B."/>
            <person name="Greenberg A.J."/>
            <person name="Griffiths-Jones S."/>
            <person name="Gross S."/>
            <person name="Guigo R."/>
            <person name="Gustafson E.A."/>
            <person name="Haerty W."/>
            <person name="Hahn M.W."/>
            <person name="Halligan D.L."/>
            <person name="Halpern A.L."/>
            <person name="Halter G.M."/>
            <person name="Han M.V."/>
            <person name="Heger A."/>
            <person name="Hillier L."/>
            <person name="Hinrichs A.S."/>
            <person name="Holmes I."/>
            <person name="Hoskins R.A."/>
            <person name="Hubisz M.J."/>
            <person name="Hultmark D."/>
            <person name="Huntley M.A."/>
            <person name="Jaffe D.B."/>
            <person name="Jagadeeshan S."/>
            <person name="Jeck W.R."/>
            <person name="Johnson J."/>
            <person name="Jones C.D."/>
            <person name="Jordan W.C."/>
            <person name="Karpen G.H."/>
            <person name="Kataoka E."/>
            <person name="Keightley P.D."/>
            <person name="Kheradpour P."/>
            <person name="Kirkness E.F."/>
            <person name="Koerich L.B."/>
            <person name="Kristiansen K."/>
            <person name="Kudrna D."/>
            <person name="Kulathinal R.J."/>
            <person name="Kumar S."/>
            <person name="Kwok R."/>
            <person name="Lander E."/>
            <person name="Langley C.H."/>
            <person name="Lapoint R."/>
            <person name="Lazzaro B.P."/>
            <person name="Lee S.J."/>
            <person name="Levesque L."/>
            <person name="Li R."/>
            <person name="Lin C.F."/>
            <person name="Lin M.F."/>
            <person name="Lindblad-Toh K."/>
            <person name="Llopart A."/>
            <person name="Long M."/>
            <person name="Low L."/>
            <person name="Lozovsky E."/>
            <person name="Lu J."/>
            <person name="Luo M."/>
            <person name="Machado C.A."/>
            <person name="Makalowski W."/>
            <person name="Marzo M."/>
            <person name="Matsuda M."/>
            <person name="Matzkin L."/>
            <person name="McAllister B."/>
            <person name="McBride C.S."/>
            <person name="McKernan B."/>
            <person name="McKernan K."/>
            <person name="Mendez-Lago M."/>
            <person name="Minx P."/>
            <person name="Mollenhauer M.U."/>
            <person name="Montooth K."/>
            <person name="Mount S.M."/>
            <person name="Mu X."/>
            <person name="Myers E."/>
            <person name="Negre B."/>
            <person name="Newfeld S."/>
            <person name="Nielsen R."/>
            <person name="Noor M.A."/>
            <person name="O'Grady P."/>
            <person name="Pachter L."/>
            <person name="Papaceit M."/>
            <person name="Parisi M.J."/>
            <person name="Parisi M."/>
            <person name="Parts L."/>
            <person name="Pedersen J.S."/>
            <person name="Pesole G."/>
            <person name="Phillippy A.M."/>
            <person name="Ponting C.P."/>
            <person name="Pop M."/>
            <person name="Porcelli D."/>
            <person name="Powell J.R."/>
            <person name="Prohaska S."/>
            <person name="Pruitt K."/>
            <person name="Puig M."/>
            <person name="Quesneville H."/>
            <person name="Ram K.R."/>
            <person name="Rand D."/>
            <person name="Rasmussen M.D."/>
            <person name="Reed L.K."/>
            <person name="Reenan R."/>
            <person name="Reily A."/>
            <person name="Remington K.A."/>
            <person name="Rieger T.T."/>
            <person name="Ritchie M.G."/>
            <person name="Robin C."/>
            <person name="Rogers Y.H."/>
            <person name="Rohde C."/>
            <person name="Rozas J."/>
            <person name="Rubenfield M.J."/>
            <person name="Ruiz A."/>
            <person name="Russo S."/>
            <person name="Salzberg S.L."/>
            <person name="Sanchez-Gracia A."/>
            <person name="Saranga D.J."/>
            <person name="Sato H."/>
            <person name="Schaeffer S.W."/>
            <person name="Schatz M.C."/>
            <person name="Schlenke T."/>
            <person name="Schwartz R."/>
            <person name="Segarra C."/>
            <person name="Singh R.S."/>
            <person name="Sirot L."/>
            <person name="Sirota M."/>
            <person name="Sisneros N.B."/>
            <person name="Smith C.D."/>
            <person name="Smith T.F."/>
            <person name="Spieth J."/>
            <person name="Stage D.E."/>
            <person name="Stark A."/>
            <person name="Stephan W."/>
            <person name="Strausberg R.L."/>
            <person name="Strempel S."/>
            <person name="Sturgill D."/>
            <person name="Sutton G."/>
            <person name="Sutton G.G."/>
            <person name="Tao W."/>
            <person name="Teichmann S."/>
            <person name="Tobari Y.N."/>
            <person name="Tomimura Y."/>
            <person name="Tsolas J.M."/>
            <person name="Valente V.L."/>
            <person name="Venter E."/>
            <person name="Venter J.C."/>
            <person name="Vicario S."/>
            <person name="Vieira F.G."/>
            <person name="Vilella A.J."/>
            <person name="Villasante A."/>
            <person name="Walenz B."/>
            <person name="Wang J."/>
            <person name="Wasserman M."/>
            <person name="Watts T."/>
            <person name="Wilson D."/>
            <person name="Wilson R.K."/>
            <person name="Wing R.A."/>
            <person name="Wolfner M.F."/>
            <person name="Wong A."/>
            <person name="Wong G.K."/>
            <person name="Wu C.I."/>
            <person name="Wu G."/>
            <person name="Yamamoto D."/>
            <person name="Yang H.P."/>
            <person name="Yang S.P."/>
            <person name="Yorke J.A."/>
            <person name="Yoshida K."/>
            <person name="Zdobnov E."/>
            <person name="Zhang P."/>
            <person name="Zhang Y."/>
            <person name="Zimin A.V."/>
            <person name="Baldwin J."/>
            <person name="Abdouelleil A."/>
            <person name="Abdulkadir J."/>
            <person name="Abebe A."/>
            <person name="Abera B."/>
            <person name="Abreu J."/>
            <person name="Acer S.C."/>
            <person name="Aftuck L."/>
            <person name="Alexander A."/>
            <person name="An P."/>
            <person name="Anderson E."/>
            <person name="Anderson S."/>
            <person name="Arachi H."/>
            <person name="Azer M."/>
            <person name="Bachantsang P."/>
            <person name="Barry A."/>
            <person name="Bayul T."/>
            <person name="Berlin A."/>
            <person name="Bessette D."/>
            <person name="Bloom T."/>
            <person name="Blye J."/>
            <person name="Boguslavskiy L."/>
            <person name="Bonnet C."/>
            <person name="Boukhgalter B."/>
            <person name="Bourzgui I."/>
            <person name="Brown A."/>
            <person name="Cahill P."/>
            <person name="Channer S."/>
            <person name="Cheshatsang Y."/>
            <person name="Chuda L."/>
            <person name="Citroen M."/>
            <person name="Collymore A."/>
            <person name="Cooke P."/>
            <person name="Costello M."/>
            <person name="D'Aco K."/>
            <person name="Daza R."/>
            <person name="De Haan G."/>
            <person name="DeGray S."/>
            <person name="DeMaso C."/>
            <person name="Dhargay N."/>
            <person name="Dooley K."/>
            <person name="Dooley E."/>
            <person name="Doricent M."/>
            <person name="Dorje P."/>
            <person name="Dorjee K."/>
            <person name="Dupes A."/>
            <person name="Elong R."/>
            <person name="Falk J."/>
            <person name="Farina A."/>
            <person name="Faro S."/>
            <person name="Ferguson D."/>
            <person name="Fisher S."/>
            <person name="Foley C.D."/>
            <person name="Franke A."/>
            <person name="Friedrich D."/>
            <person name="Gadbois L."/>
            <person name="Gearin G."/>
            <person name="Gearin C.R."/>
            <person name="Giannoukos G."/>
            <person name="Goode T."/>
            <person name="Graham J."/>
            <person name="Grandbois E."/>
            <person name="Grewal S."/>
            <person name="Gyaltsen K."/>
            <person name="Hafez N."/>
            <person name="Hagos B."/>
            <person name="Hall J."/>
            <person name="Henson C."/>
            <person name="Hollinger A."/>
            <person name="Honan T."/>
            <person name="Huard M.D."/>
            <person name="Hughes L."/>
            <person name="Hurhula B."/>
            <person name="Husby M.E."/>
            <person name="Kamat A."/>
            <person name="Kanga B."/>
            <person name="Kashin S."/>
            <person name="Khazanovich D."/>
            <person name="Kisner P."/>
            <person name="Lance K."/>
            <person name="Lara M."/>
            <person name="Lee W."/>
            <person name="Lennon N."/>
            <person name="Letendre F."/>
            <person name="LeVine R."/>
            <person name="Lipovsky A."/>
            <person name="Liu X."/>
            <person name="Liu J."/>
            <person name="Liu S."/>
            <person name="Lokyitsang T."/>
            <person name="Lokyitsang Y."/>
            <person name="Lubonja R."/>
            <person name="Lui A."/>
            <person name="MacDonald P."/>
            <person name="Magnisalis V."/>
            <person name="Maru K."/>
            <person name="Matthews C."/>
            <person name="McCusker W."/>
            <person name="McDonough S."/>
            <person name="Mehta T."/>
            <person name="Meldrim J."/>
            <person name="Meneus L."/>
            <person name="Mihai O."/>
            <person name="Mihalev A."/>
            <person name="Mihova T."/>
            <person name="Mittelman R."/>
            <person name="Mlenga V."/>
            <person name="Montmayeur A."/>
            <person name="Mulrain L."/>
            <person name="Navidi A."/>
            <person name="Naylor J."/>
            <person name="Negash T."/>
            <person name="Nguyen T."/>
            <person name="Nguyen N."/>
            <person name="Nicol R."/>
            <person name="Norbu C."/>
            <person name="Norbu N."/>
            <person name="Novod N."/>
            <person name="O'Neill B."/>
            <person name="Osman S."/>
            <person name="Markiewicz E."/>
            <person name="Oyono O.L."/>
            <person name="Patti C."/>
            <person name="Phunkhang P."/>
            <person name="Pierre F."/>
            <person name="Priest M."/>
            <person name="Raghuraman S."/>
            <person name="Rege F."/>
            <person name="Reyes R."/>
            <person name="Rise C."/>
            <person name="Rogov P."/>
            <person name="Ross K."/>
            <person name="Ryan E."/>
            <person name="Settipalli S."/>
            <person name="Shea T."/>
            <person name="Sherpa N."/>
            <person name="Shi L."/>
            <person name="Shih D."/>
            <person name="Sparrow T."/>
            <person name="Spaulding J."/>
            <person name="Stalker J."/>
            <person name="Stange-Thomann N."/>
            <person name="Stavropoulos S."/>
            <person name="Stone C."/>
            <person name="Strader C."/>
            <person name="Tesfaye S."/>
            <person name="Thomson T."/>
            <person name="Thoulutsang Y."/>
            <person name="Thoulutsang D."/>
            <person name="Topham K."/>
            <person name="Topping I."/>
            <person name="Tsamla T."/>
            <person name="Vassiliev H."/>
            <person name="Vo A."/>
            <person name="Wangchuk T."/>
            <person name="Wangdi T."/>
            <person name="Weiand M."/>
            <person name="Wilkinson J."/>
            <person name="Wilson A."/>
            <person name="Yadav S."/>
            <person name="Young G."/>
            <person name="Yu Q."/>
            <person name="Zembek L."/>
            <person name="Zhong D."/>
            <person name="Zimmer A."/>
            <person name="Zwirko Z."/>
            <person name="Jaffe D.B."/>
            <person name="Alvarez P."/>
            <person name="Brockman W."/>
            <person name="Butler J."/>
            <person name="Chin C."/>
            <person name="Gnerre S."/>
            <person name="Grabherr M."/>
            <person name="Kleber M."/>
            <person name="Mauceli E."/>
            <person name="MacCallum I."/>
        </authorList>
    </citation>
    <scope>NUCLEOTIDE SEQUENCE [LARGE SCALE GENOMIC DNA]</scope>
    <source>
        <strain evidence="21">Tai18E2 / Tucson 14021-0261.01</strain>
    </source>
</reference>
<evidence type="ECO:0000256" key="18">
    <source>
        <dbReference type="SAM" id="MobiDB-lite"/>
    </source>
</evidence>
<evidence type="ECO:0000256" key="5">
    <source>
        <dbReference type="ARBA" id="ARBA00022679"/>
    </source>
</evidence>
<keyword evidence="9" id="KW-0862">Zinc</keyword>
<organism evidence="20 21">
    <name type="scientific">Drosophila yakuba</name>
    <name type="common">Fruit fly</name>
    <dbReference type="NCBI Taxonomy" id="7245"/>
    <lineage>
        <taxon>Eukaryota</taxon>
        <taxon>Metazoa</taxon>
        <taxon>Ecdysozoa</taxon>
        <taxon>Arthropoda</taxon>
        <taxon>Hexapoda</taxon>
        <taxon>Insecta</taxon>
        <taxon>Pterygota</taxon>
        <taxon>Neoptera</taxon>
        <taxon>Endopterygota</taxon>
        <taxon>Diptera</taxon>
        <taxon>Brachycera</taxon>
        <taxon>Muscomorpha</taxon>
        <taxon>Ephydroidea</taxon>
        <taxon>Drosophilidae</taxon>
        <taxon>Drosophila</taxon>
        <taxon>Sophophora</taxon>
    </lineage>
</organism>
<reference evidence="20 21" key="2">
    <citation type="journal article" date="2007" name="PLoS Biol.">
        <title>Principles of genome evolution in the Drosophila melanogaster species group.</title>
        <authorList>
            <person name="Ranz J.M."/>
            <person name="Maurin D."/>
            <person name="Chan Y.S."/>
            <person name="von Grotthuss M."/>
            <person name="Hillier L.W."/>
            <person name="Roote J."/>
            <person name="Ashburner M."/>
            <person name="Bergman C.M."/>
        </authorList>
    </citation>
    <scope>NUCLEOTIDE SEQUENCE [LARGE SCALE GENOMIC DNA]</scope>
    <source>
        <strain evidence="21">Tai18E2 / Tucson 14021-0261.01</strain>
    </source>
</reference>
<dbReference type="GO" id="GO:0140955">
    <property type="term" value="F:histone H3K36 trimethyltransferase activity"/>
    <property type="evidence" value="ECO:0007669"/>
    <property type="project" value="UniProtKB-EC"/>
</dbReference>
<evidence type="ECO:0000259" key="19">
    <source>
        <dbReference type="PROSITE" id="PS50280"/>
    </source>
</evidence>
<dbReference type="PROSITE" id="PS50280">
    <property type="entry name" value="SET"/>
    <property type="match status" value="1"/>
</dbReference>
<comment type="catalytic activity">
    <reaction evidence="12">
        <text>L-lysyl(36)-[histone H3] + 3 S-adenosyl-L-methionine = N(6),N(6),N(6)-trimethyl-L-lysyl(36)-[histone H3] + 3 S-adenosyl-L-homocysteine + 3 H(+)</text>
        <dbReference type="Rhea" id="RHEA:60324"/>
        <dbReference type="Rhea" id="RHEA-COMP:9785"/>
        <dbReference type="Rhea" id="RHEA-COMP:15536"/>
        <dbReference type="ChEBI" id="CHEBI:15378"/>
        <dbReference type="ChEBI" id="CHEBI:29969"/>
        <dbReference type="ChEBI" id="CHEBI:57856"/>
        <dbReference type="ChEBI" id="CHEBI:59789"/>
        <dbReference type="ChEBI" id="CHEBI:61961"/>
        <dbReference type="EC" id="2.1.1.359"/>
    </reaction>
</comment>
<dbReference type="Pfam" id="PF00856">
    <property type="entry name" value="SET"/>
    <property type="match status" value="1"/>
</dbReference>
<dbReference type="InterPro" id="IPR044422">
    <property type="entry name" value="SMYD5_SET"/>
</dbReference>
<dbReference type="KEGG" id="dya:Dyak_GE25007"/>
<dbReference type="Gene3D" id="2.170.270.10">
    <property type="entry name" value="SET domain"/>
    <property type="match status" value="1"/>
</dbReference>
<dbReference type="GO" id="GO:0008270">
    <property type="term" value="F:zinc ion binding"/>
    <property type="evidence" value="ECO:0007669"/>
    <property type="project" value="UniProtKB-KW"/>
</dbReference>
<dbReference type="CDD" id="cd10521">
    <property type="entry name" value="SET_SMYD5"/>
    <property type="match status" value="1"/>
</dbReference>
<dbReference type="GO" id="GO:0140943">
    <property type="term" value="F:histone H4K20 trimethyltransferase activity"/>
    <property type="evidence" value="ECO:0007669"/>
    <property type="project" value="UniProtKB-EC"/>
</dbReference>
<accession>B4PQC6</accession>
<feature type="domain" description="SET" evidence="19">
    <location>
        <begin position="2"/>
        <end position="334"/>
    </location>
</feature>
<dbReference type="Gene3D" id="1.10.220.160">
    <property type="match status" value="1"/>
</dbReference>
<dbReference type="PhylomeDB" id="B4PQC6"/>
<evidence type="ECO:0000256" key="8">
    <source>
        <dbReference type="ARBA" id="ARBA00022771"/>
    </source>
</evidence>
<dbReference type="eggNOG" id="KOG2084">
    <property type="taxonomic scope" value="Eukaryota"/>
</dbReference>
<keyword evidence="5" id="KW-0808">Transferase</keyword>
<keyword evidence="3" id="KW-0963">Cytoplasm</keyword>
<feature type="compositionally biased region" description="Acidic residues" evidence="18">
    <location>
        <begin position="369"/>
        <end position="393"/>
    </location>
</feature>
<dbReference type="Proteomes" id="UP000002282">
    <property type="component" value="Chromosome 3R"/>
</dbReference>
<evidence type="ECO:0000256" key="11">
    <source>
        <dbReference type="ARBA" id="ARBA00033038"/>
    </source>
</evidence>
<evidence type="ECO:0000256" key="10">
    <source>
        <dbReference type="ARBA" id="ARBA00024057"/>
    </source>
</evidence>
<dbReference type="SUPFAM" id="SSF82199">
    <property type="entry name" value="SET domain"/>
    <property type="match status" value="1"/>
</dbReference>